<dbReference type="PANTHER" id="PTHR10963">
    <property type="entry name" value="GLYCOSYL HYDROLASE-RELATED"/>
    <property type="match status" value="1"/>
</dbReference>
<dbReference type="PROSITE" id="PS51257">
    <property type="entry name" value="PROKAR_LIPOPROTEIN"/>
    <property type="match status" value="1"/>
</dbReference>
<dbReference type="Gene3D" id="2.60.120.200">
    <property type="match status" value="1"/>
</dbReference>
<dbReference type="RefSeq" id="WP_266066571.1">
    <property type="nucleotide sequence ID" value="NZ_CP130317.1"/>
</dbReference>
<dbReference type="GO" id="GO:0004553">
    <property type="term" value="F:hydrolase activity, hydrolyzing O-glycosyl compounds"/>
    <property type="evidence" value="ECO:0007669"/>
    <property type="project" value="InterPro"/>
</dbReference>
<dbReference type="EMBL" id="JAPHQB010000027">
    <property type="protein sequence ID" value="MCX2802923.1"/>
    <property type="molecule type" value="Genomic_DNA"/>
</dbReference>
<dbReference type="AlphaFoldDB" id="A0AB35I2N6"/>
<evidence type="ECO:0000313" key="4">
    <source>
        <dbReference type="EMBL" id="MCX2802923.1"/>
    </source>
</evidence>
<reference evidence="4" key="1">
    <citation type="submission" date="2022-11" db="EMBL/GenBank/DDBJ databases">
        <title>Chitin-degrading and fungicidal potential of chitinolytic bacterial strains from marine environment of the Pacific Ocean regions.</title>
        <authorList>
            <person name="Pentekhina I."/>
            <person name="Nedashkovskaya O."/>
            <person name="Seitkalieva A."/>
            <person name="Podvolotskaya A."/>
            <person name="Tekutyeva L."/>
            <person name="Balabanova L."/>
        </authorList>
    </citation>
    <scope>NUCLEOTIDE SEQUENCE</scope>
    <source>
        <strain evidence="4">KMM 6838</strain>
    </source>
</reference>
<dbReference type="GO" id="GO:0005975">
    <property type="term" value="P:carbohydrate metabolic process"/>
    <property type="evidence" value="ECO:0007669"/>
    <property type="project" value="InterPro"/>
</dbReference>
<organism evidence="4 5">
    <name type="scientific">Microbulbifer thermotolerans</name>
    <dbReference type="NCBI Taxonomy" id="252514"/>
    <lineage>
        <taxon>Bacteria</taxon>
        <taxon>Pseudomonadati</taxon>
        <taxon>Pseudomonadota</taxon>
        <taxon>Gammaproteobacteria</taxon>
        <taxon>Cellvibrionales</taxon>
        <taxon>Microbulbiferaceae</taxon>
        <taxon>Microbulbifer</taxon>
    </lineage>
</organism>
<feature type="chain" id="PRO_5044296391" evidence="2">
    <location>
        <begin position="21"/>
        <end position="485"/>
    </location>
</feature>
<evidence type="ECO:0000256" key="1">
    <source>
        <dbReference type="ARBA" id="ARBA00006865"/>
    </source>
</evidence>
<dbReference type="InterPro" id="IPR000757">
    <property type="entry name" value="Beta-glucanase-like"/>
</dbReference>
<proteinExistence type="inferred from homology"/>
<dbReference type="InterPro" id="IPR013320">
    <property type="entry name" value="ConA-like_dom_sf"/>
</dbReference>
<evidence type="ECO:0000256" key="2">
    <source>
        <dbReference type="SAM" id="SignalP"/>
    </source>
</evidence>
<comment type="caution">
    <text evidence="4">The sequence shown here is derived from an EMBL/GenBank/DDBJ whole genome shotgun (WGS) entry which is preliminary data.</text>
</comment>
<feature type="domain" description="GH16" evidence="3">
    <location>
        <begin position="39"/>
        <end position="312"/>
    </location>
</feature>
<dbReference type="PANTHER" id="PTHR10963:SF55">
    <property type="entry name" value="GLYCOSIDE HYDROLASE FAMILY 16 PROTEIN"/>
    <property type="match status" value="1"/>
</dbReference>
<name>A0AB35I2N6_MICTH</name>
<evidence type="ECO:0000313" key="5">
    <source>
        <dbReference type="Proteomes" id="UP001209730"/>
    </source>
</evidence>
<feature type="signal peptide" evidence="2">
    <location>
        <begin position="1"/>
        <end position="20"/>
    </location>
</feature>
<dbReference type="Proteomes" id="UP001209730">
    <property type="component" value="Unassembled WGS sequence"/>
</dbReference>
<protein>
    <submittedName>
        <fullName evidence="4">Family 16 glycosylhydrolase</fullName>
    </submittedName>
</protein>
<dbReference type="InterPro" id="IPR050546">
    <property type="entry name" value="Glycosyl_Hydrlase_16"/>
</dbReference>
<evidence type="ECO:0000259" key="3">
    <source>
        <dbReference type="PROSITE" id="PS51762"/>
    </source>
</evidence>
<dbReference type="Gene3D" id="2.60.120.260">
    <property type="entry name" value="Galactose-binding domain-like"/>
    <property type="match status" value="1"/>
</dbReference>
<keyword evidence="2" id="KW-0732">Signal</keyword>
<sequence length="485" mass="54899">MSKQIKLLPLSVLAAGVLMATGCDGASRPTAPESATMEPQRKQLLLPASDPTNTGNWVLNQDISDEFSGDSLDRSKWFVQGENGDYYIWKGRAPSQFAPHNVYVEGGMLKITSRWEPDYSFAVGEGHEGNFYGVHEGQKVPVTTGAVVSKKRFLNGYMEVRSKAADAAMTSSFWAIGYQQELDIYEQMGRPTLKGDVDIKGNTLKASVHDWQPPAVRPTRKFGHKTDLSFNVAEEFHVYGAEWGEDYLKFYLDGKLVHEVTQEEVGEHWVLTNPMEIWLDSEIFVWQGLPTEDQLPATYEIDYVRVWQKPESNLLDRAFFGFEGPILYEQENRPLNLVPENSENNKYQKFWLIDEQSAQSLQRVRNERFAKGTWSLKYTGGKNTKATAIAPENSVNLLKGNYRLSAKIWVEPYSTADKVSISLNSTDTPIAEFDLQSLARGEWIKVYKEFDYPQSLSGEFMKISITDQENGSGVLYIDDIAIEKE</sequence>
<gene>
    <name evidence="4" type="ORF">OQJ68_14110</name>
</gene>
<dbReference type="PROSITE" id="PS51762">
    <property type="entry name" value="GH16_2"/>
    <property type="match status" value="1"/>
</dbReference>
<accession>A0AB35I2N6</accession>
<comment type="similarity">
    <text evidence="1">Belongs to the glycosyl hydrolase 16 family.</text>
</comment>
<dbReference type="SUPFAM" id="SSF49899">
    <property type="entry name" value="Concanavalin A-like lectins/glucanases"/>
    <property type="match status" value="1"/>
</dbReference>
<dbReference type="Pfam" id="PF00722">
    <property type="entry name" value="Glyco_hydro_16"/>
    <property type="match status" value="1"/>
</dbReference>